<organism evidence="1 2">
    <name type="scientific">Staurois parvus</name>
    <dbReference type="NCBI Taxonomy" id="386267"/>
    <lineage>
        <taxon>Eukaryota</taxon>
        <taxon>Metazoa</taxon>
        <taxon>Chordata</taxon>
        <taxon>Craniata</taxon>
        <taxon>Vertebrata</taxon>
        <taxon>Euteleostomi</taxon>
        <taxon>Amphibia</taxon>
        <taxon>Batrachia</taxon>
        <taxon>Anura</taxon>
        <taxon>Neobatrachia</taxon>
        <taxon>Ranoidea</taxon>
        <taxon>Ranidae</taxon>
        <taxon>Staurois</taxon>
    </lineage>
</organism>
<reference evidence="1" key="1">
    <citation type="submission" date="2023-05" db="EMBL/GenBank/DDBJ databases">
        <authorList>
            <person name="Stuckert A."/>
        </authorList>
    </citation>
    <scope>NUCLEOTIDE SEQUENCE</scope>
</reference>
<keyword evidence="2" id="KW-1185">Reference proteome</keyword>
<sequence>LKLQKASKTQHPNLPDFKQCITCLKGHPQHEFEPCMTAIDCHKVDARAD</sequence>
<accession>A0ABN9DFS1</accession>
<protein>
    <submittedName>
        <fullName evidence="1">Uncharacterized protein</fullName>
    </submittedName>
</protein>
<evidence type="ECO:0000313" key="2">
    <source>
        <dbReference type="Proteomes" id="UP001162483"/>
    </source>
</evidence>
<feature type="non-terminal residue" evidence="1">
    <location>
        <position position="1"/>
    </location>
</feature>
<gene>
    <name evidence="1" type="ORF">SPARVUS_LOCUS7196528</name>
</gene>
<comment type="caution">
    <text evidence="1">The sequence shown here is derived from an EMBL/GenBank/DDBJ whole genome shotgun (WGS) entry which is preliminary data.</text>
</comment>
<evidence type="ECO:0000313" key="1">
    <source>
        <dbReference type="EMBL" id="CAI9571153.1"/>
    </source>
</evidence>
<proteinExistence type="predicted"/>
<dbReference type="Proteomes" id="UP001162483">
    <property type="component" value="Unassembled WGS sequence"/>
</dbReference>
<dbReference type="EMBL" id="CATNWA010014381">
    <property type="protein sequence ID" value="CAI9571153.1"/>
    <property type="molecule type" value="Genomic_DNA"/>
</dbReference>
<name>A0ABN9DFS1_9NEOB</name>